<keyword evidence="1" id="KW-0175">Coiled coil</keyword>
<evidence type="ECO:0000313" key="3">
    <source>
        <dbReference type="Proteomes" id="UP000199120"/>
    </source>
</evidence>
<evidence type="ECO:0000256" key="1">
    <source>
        <dbReference type="SAM" id="Coils"/>
    </source>
</evidence>
<organism evidence="2 3">
    <name type="scientific">Paraburkholderia caballeronis</name>
    <dbReference type="NCBI Taxonomy" id="416943"/>
    <lineage>
        <taxon>Bacteria</taxon>
        <taxon>Pseudomonadati</taxon>
        <taxon>Pseudomonadota</taxon>
        <taxon>Betaproteobacteria</taxon>
        <taxon>Burkholderiales</taxon>
        <taxon>Burkholderiaceae</taxon>
        <taxon>Paraburkholderia</taxon>
    </lineage>
</organism>
<feature type="coiled-coil region" evidence="1">
    <location>
        <begin position="185"/>
        <end position="223"/>
    </location>
</feature>
<keyword evidence="3" id="KW-1185">Reference proteome</keyword>
<dbReference type="RefSeq" id="WP_090545177.1">
    <property type="nucleotide sequence ID" value="NZ_FNSR01000001.1"/>
</dbReference>
<dbReference type="EMBL" id="FOAJ01000018">
    <property type="protein sequence ID" value="SEL92540.1"/>
    <property type="molecule type" value="Genomic_DNA"/>
</dbReference>
<accession>A0A1H7U642</accession>
<dbReference type="OrthoDB" id="198812at2"/>
<reference evidence="3" key="1">
    <citation type="submission" date="2016-10" db="EMBL/GenBank/DDBJ databases">
        <authorList>
            <person name="Varghese N."/>
            <person name="Submissions S."/>
        </authorList>
    </citation>
    <scope>NUCLEOTIDE SEQUENCE [LARGE SCALE GENOMIC DNA]</scope>
    <source>
        <strain evidence="3">LMG 26416</strain>
    </source>
</reference>
<sequence>MSKFGEWKHDDLSHDLAAHLRGMTDRRVWVDMQLGPVGSTRPDVYTIPCSFTRFTPLAYECKVSRSDFLQDVTKGKYLDYLQFASGVIFAAPANILRKDDIPRGAGLMVRHADRWNVIKAPTLAKCPELPRQLWLKLLMDGERRDHEREAYMLNAGRRDLNEWAAAAKLREKFGDVVAAAVQDHLNRTTNRLSTLRAQYDAEIERMERRIRDVQARRDTELKSLDSIASQSIAKLAAVVGADANPENTYDMRERLNAMIALAQADTTVRELRSIVRSMAGAFRRFAELESAFDEHADEEVL</sequence>
<gene>
    <name evidence="2" type="ORF">SAMN05192542_1182</name>
</gene>
<dbReference type="STRING" id="416943.SAMN05445871_2450"/>
<dbReference type="Proteomes" id="UP000199120">
    <property type="component" value="Unassembled WGS sequence"/>
</dbReference>
<protein>
    <submittedName>
        <fullName evidence="2">Uncharacterized protein</fullName>
    </submittedName>
</protein>
<dbReference type="AlphaFoldDB" id="A0A1H7U642"/>
<name>A0A1H7U642_9BURK</name>
<proteinExistence type="predicted"/>
<evidence type="ECO:0000313" key="2">
    <source>
        <dbReference type="EMBL" id="SEL92540.1"/>
    </source>
</evidence>